<dbReference type="AlphaFoldDB" id="A0A1I7WTL5"/>
<sequence length="50" mass="5986">MKFPRTTLKSGHPCFDPLDSWDTMKVYNLQFSLFINGLLYIRFEKMAQQQ</sequence>
<reference evidence="2" key="1">
    <citation type="submission" date="2016-11" db="UniProtKB">
        <authorList>
            <consortium name="WormBaseParasite"/>
        </authorList>
    </citation>
    <scope>IDENTIFICATION</scope>
</reference>
<proteinExistence type="predicted"/>
<evidence type="ECO:0000313" key="1">
    <source>
        <dbReference type="Proteomes" id="UP000095283"/>
    </source>
</evidence>
<name>A0A1I7WTL5_HETBA</name>
<organism evidence="1 2">
    <name type="scientific">Heterorhabditis bacteriophora</name>
    <name type="common">Entomopathogenic nematode worm</name>
    <dbReference type="NCBI Taxonomy" id="37862"/>
    <lineage>
        <taxon>Eukaryota</taxon>
        <taxon>Metazoa</taxon>
        <taxon>Ecdysozoa</taxon>
        <taxon>Nematoda</taxon>
        <taxon>Chromadorea</taxon>
        <taxon>Rhabditida</taxon>
        <taxon>Rhabditina</taxon>
        <taxon>Rhabditomorpha</taxon>
        <taxon>Strongyloidea</taxon>
        <taxon>Heterorhabditidae</taxon>
        <taxon>Heterorhabditis</taxon>
    </lineage>
</organism>
<keyword evidence="1" id="KW-1185">Reference proteome</keyword>
<dbReference type="Proteomes" id="UP000095283">
    <property type="component" value="Unplaced"/>
</dbReference>
<evidence type="ECO:0000313" key="2">
    <source>
        <dbReference type="WBParaSite" id="Hba_08449"/>
    </source>
</evidence>
<protein>
    <submittedName>
        <fullName evidence="2">Uncharacterized protein</fullName>
    </submittedName>
</protein>
<dbReference type="WBParaSite" id="Hba_08449">
    <property type="protein sequence ID" value="Hba_08449"/>
    <property type="gene ID" value="Hba_08449"/>
</dbReference>
<accession>A0A1I7WTL5</accession>